<organism evidence="2 3">
    <name type="scientific">Cellulomonas phragmiteti</name>
    <dbReference type="NCBI Taxonomy" id="478780"/>
    <lineage>
        <taxon>Bacteria</taxon>
        <taxon>Bacillati</taxon>
        <taxon>Actinomycetota</taxon>
        <taxon>Actinomycetes</taxon>
        <taxon>Micrococcales</taxon>
        <taxon>Cellulomonadaceae</taxon>
        <taxon>Cellulomonas</taxon>
    </lineage>
</organism>
<keyword evidence="1" id="KW-0812">Transmembrane</keyword>
<comment type="caution">
    <text evidence="2">The sequence shown here is derived from an EMBL/GenBank/DDBJ whole genome shotgun (WGS) entry which is preliminary data.</text>
</comment>
<name>A0ABQ4DQC8_9CELL</name>
<evidence type="ECO:0000256" key="1">
    <source>
        <dbReference type="SAM" id="Phobius"/>
    </source>
</evidence>
<dbReference type="EMBL" id="BONP01000030">
    <property type="protein sequence ID" value="GIG41566.1"/>
    <property type="molecule type" value="Genomic_DNA"/>
</dbReference>
<keyword evidence="1" id="KW-1133">Transmembrane helix</keyword>
<feature type="transmembrane region" description="Helical" evidence="1">
    <location>
        <begin position="12"/>
        <end position="33"/>
    </location>
</feature>
<evidence type="ECO:0000313" key="2">
    <source>
        <dbReference type="EMBL" id="GIG41566.1"/>
    </source>
</evidence>
<evidence type="ECO:0000313" key="3">
    <source>
        <dbReference type="Proteomes" id="UP000614741"/>
    </source>
</evidence>
<sequence length="66" mass="6961">MVLPRYDARGQRVNGGAVLLTATVLLVAVLAWWGRRFAAGAEDQEPDAADAVQVLGGWATAVPVWG</sequence>
<proteinExistence type="predicted"/>
<protein>
    <submittedName>
        <fullName evidence="2">Uncharacterized protein</fullName>
    </submittedName>
</protein>
<keyword evidence="3" id="KW-1185">Reference proteome</keyword>
<gene>
    <name evidence="2" type="ORF">Cph01nite_33280</name>
</gene>
<dbReference type="Proteomes" id="UP000614741">
    <property type="component" value="Unassembled WGS sequence"/>
</dbReference>
<dbReference type="RefSeq" id="WP_203675852.1">
    <property type="nucleotide sequence ID" value="NZ_BONP01000030.1"/>
</dbReference>
<keyword evidence="1" id="KW-0472">Membrane</keyword>
<accession>A0ABQ4DQC8</accession>
<reference evidence="2 3" key="1">
    <citation type="submission" date="2021-01" db="EMBL/GenBank/DDBJ databases">
        <title>Whole genome shotgun sequence of Cellulomonas phragmiteti NBRC 110785.</title>
        <authorList>
            <person name="Komaki H."/>
            <person name="Tamura T."/>
        </authorList>
    </citation>
    <scope>NUCLEOTIDE SEQUENCE [LARGE SCALE GENOMIC DNA]</scope>
    <source>
        <strain evidence="2 3">NBRC 110785</strain>
    </source>
</reference>